<proteinExistence type="predicted"/>
<organism evidence="1 2">
    <name type="scientific">Streptomyces tirandamycinicus</name>
    <dbReference type="NCBI Taxonomy" id="2174846"/>
    <lineage>
        <taxon>Bacteria</taxon>
        <taxon>Bacillati</taxon>
        <taxon>Actinomycetota</taxon>
        <taxon>Actinomycetes</taxon>
        <taxon>Kitasatosporales</taxon>
        <taxon>Streptomycetaceae</taxon>
        <taxon>Streptomyces</taxon>
    </lineage>
</organism>
<name>A0A2S1T2H4_9ACTN</name>
<dbReference type="Proteomes" id="UP000244900">
    <property type="component" value="Chromosome"/>
</dbReference>
<evidence type="ECO:0000313" key="2">
    <source>
        <dbReference type="Proteomes" id="UP000244900"/>
    </source>
</evidence>
<keyword evidence="2" id="KW-1185">Reference proteome</keyword>
<dbReference type="OrthoDB" id="9937536at2"/>
<accession>A0A2S1T2H4</accession>
<gene>
    <name evidence="1" type="ORF">DDW44_30865</name>
</gene>
<reference evidence="1 2" key="1">
    <citation type="submission" date="2018-05" db="EMBL/GenBank/DDBJ databases">
        <title>Complete genome sequence of sponge-derived Streptomyces sp. HNM0039.</title>
        <authorList>
            <person name="Huang X."/>
            <person name="Zhou S."/>
        </authorList>
    </citation>
    <scope>NUCLEOTIDE SEQUENCE [LARGE SCALE GENOMIC DNA]</scope>
    <source>
        <strain evidence="1 2">HNM0039</strain>
    </source>
</reference>
<evidence type="ECO:0000313" key="1">
    <source>
        <dbReference type="EMBL" id="AWI32717.1"/>
    </source>
</evidence>
<dbReference type="KEGG" id="stir:DDW44_30865"/>
<protein>
    <submittedName>
        <fullName evidence="1">Uncharacterized protein</fullName>
    </submittedName>
</protein>
<dbReference type="AlphaFoldDB" id="A0A2S1T2H4"/>
<sequence length="139" mass="15673">MTKGYRPQESRPTPPVSTAADTDVFTELRDQITALHSFVKDRASEQVTTPLFWQSIGYALGHGEACIEHRDVVGAVRRLEWFRTEAERWEDHPNYPARKALNALGKCPTCGPIPLEQHPQRPVLRCSNCKEFATLQVGS</sequence>
<dbReference type="EMBL" id="CP029188">
    <property type="protein sequence ID" value="AWI32717.1"/>
    <property type="molecule type" value="Genomic_DNA"/>
</dbReference>
<dbReference type="RefSeq" id="WP_108908585.1">
    <property type="nucleotide sequence ID" value="NZ_CP029188.1"/>
</dbReference>